<evidence type="ECO:0000256" key="5">
    <source>
        <dbReference type="RuleBase" id="RU004379"/>
    </source>
</evidence>
<feature type="transmembrane region" description="Helical" evidence="5">
    <location>
        <begin position="153"/>
        <end position="171"/>
    </location>
</feature>
<comment type="subcellular location">
    <subcellularLocation>
        <location evidence="1">Membrane</location>
        <topology evidence="1">Multi-pass membrane protein</topology>
    </subcellularLocation>
</comment>
<protein>
    <recommendedName>
        <fullName evidence="8">Growth hormone-inducible transmembrane protein</fullName>
    </recommendedName>
</protein>
<feature type="transmembrane region" description="Helical" evidence="5">
    <location>
        <begin position="118"/>
        <end position="141"/>
    </location>
</feature>
<evidence type="ECO:0008006" key="8">
    <source>
        <dbReference type="Google" id="ProtNLM"/>
    </source>
</evidence>
<dbReference type="Pfam" id="PF01027">
    <property type="entry name" value="Bax1-I"/>
    <property type="match status" value="1"/>
</dbReference>
<gene>
    <name evidence="6" type="ORF">PTSG_10551</name>
</gene>
<sequence>MLVASTLGRTALRCQRVTLMTLVANQPRISAPSTLTKTTQRAMATFRTSRAATARVANATATGTGARAASGSNTRRLVLGGLAGAGIITVGLMGATMVRGLTEGVHDNTMWAPYVHERVASTFTALGVGIGITAVATIALFRTGAVTFIAARPIVSMVVSLGGMIAASTLTRSIDPANLPLKYASLALFNSVVAFTLTPLMLLGGPLLLRAAAMTGGIVGSLCLVASNSPSDTFLAWAGPLSMGLGAVVISSLGAAFLPSMAVASVLHQVSLYGGLVLFSGFVLFDTARIVEAAKHAPANKFDPVGASISIYMDAINIFVRIAQIMAMSGGNRRK</sequence>
<dbReference type="OMA" id="TLMWSER"/>
<evidence type="ECO:0000256" key="2">
    <source>
        <dbReference type="ARBA" id="ARBA00022692"/>
    </source>
</evidence>
<evidence type="ECO:0000313" key="7">
    <source>
        <dbReference type="Proteomes" id="UP000007799"/>
    </source>
</evidence>
<keyword evidence="7" id="KW-1185">Reference proteome</keyword>
<dbReference type="eggNOG" id="KOG1630">
    <property type="taxonomic scope" value="Eukaryota"/>
</dbReference>
<dbReference type="InParanoid" id="F2URP0"/>
<evidence type="ECO:0000256" key="1">
    <source>
        <dbReference type="ARBA" id="ARBA00004141"/>
    </source>
</evidence>
<dbReference type="STRING" id="946362.F2URP0"/>
<evidence type="ECO:0000256" key="4">
    <source>
        <dbReference type="ARBA" id="ARBA00023136"/>
    </source>
</evidence>
<proteinExistence type="inferred from homology"/>
<dbReference type="EMBL" id="GL832992">
    <property type="protein sequence ID" value="EGD80295.1"/>
    <property type="molecule type" value="Genomic_DNA"/>
</dbReference>
<dbReference type="PANTHER" id="PTHR23291:SF112">
    <property type="entry name" value="GROWTH HORMONE-INDUCIBLE TRANSMEMBRANE PROTEIN"/>
    <property type="match status" value="1"/>
</dbReference>
<dbReference type="FunCoup" id="F2URP0">
    <property type="interactions" value="645"/>
</dbReference>
<dbReference type="PANTHER" id="PTHR23291">
    <property type="entry name" value="BAX INHIBITOR-RELATED"/>
    <property type="match status" value="1"/>
</dbReference>
<feature type="transmembrane region" description="Helical" evidence="5">
    <location>
        <begin position="234"/>
        <end position="258"/>
    </location>
</feature>
<keyword evidence="3 5" id="KW-1133">Transmembrane helix</keyword>
<feature type="transmembrane region" description="Helical" evidence="5">
    <location>
        <begin position="183"/>
        <end position="202"/>
    </location>
</feature>
<organism evidence="7">
    <name type="scientific">Salpingoeca rosetta (strain ATCC 50818 / BSB-021)</name>
    <dbReference type="NCBI Taxonomy" id="946362"/>
    <lineage>
        <taxon>Eukaryota</taxon>
        <taxon>Choanoflagellata</taxon>
        <taxon>Craspedida</taxon>
        <taxon>Salpingoecidae</taxon>
        <taxon>Salpingoeca</taxon>
    </lineage>
</organism>
<dbReference type="GeneID" id="16068611"/>
<accession>F2URP0</accession>
<reference evidence="6" key="1">
    <citation type="submission" date="2009-08" db="EMBL/GenBank/DDBJ databases">
        <title>Annotation of Salpingoeca rosetta.</title>
        <authorList>
            <consortium name="The Broad Institute Genome Sequencing Platform"/>
            <person name="Russ C."/>
            <person name="Cuomo C."/>
            <person name="Burger G."/>
            <person name="Gray M.W."/>
            <person name="Holland P.W.H."/>
            <person name="King N."/>
            <person name="Lang F.B.F."/>
            <person name="Roger A.J."/>
            <person name="Ruiz-Trillo I."/>
            <person name="Young S.K."/>
            <person name="Zeng Q."/>
            <person name="Gargeya S."/>
            <person name="Alvarado L."/>
            <person name="Berlin A."/>
            <person name="Chapman S.B."/>
            <person name="Chen Z."/>
            <person name="Freedman E."/>
            <person name="Gellesch M."/>
            <person name="Goldberg J."/>
            <person name="Griggs A."/>
            <person name="Gujja S."/>
            <person name="Heilman E."/>
            <person name="Heiman D."/>
            <person name="Howarth C."/>
            <person name="Mehta T."/>
            <person name="Neiman D."/>
            <person name="Pearson M."/>
            <person name="Roberts A."/>
            <person name="Saif S."/>
            <person name="Shea T."/>
            <person name="Shenoy N."/>
            <person name="Sisk P."/>
            <person name="Stolte C."/>
            <person name="Sykes S."/>
            <person name="White J."/>
            <person name="Yandava C."/>
            <person name="Haas B."/>
            <person name="Nusbaum C."/>
            <person name="Birren B."/>
        </authorList>
    </citation>
    <scope>NUCLEOTIDE SEQUENCE [LARGE SCALE GENOMIC DNA]</scope>
    <source>
        <strain evidence="6">ATCC 50818</strain>
    </source>
</reference>
<feature type="transmembrane region" description="Helical" evidence="5">
    <location>
        <begin position="270"/>
        <end position="291"/>
    </location>
</feature>
<dbReference type="InterPro" id="IPR006214">
    <property type="entry name" value="Bax_inhibitor_1-related"/>
</dbReference>
<keyword evidence="2 5" id="KW-0812">Transmembrane</keyword>
<dbReference type="Proteomes" id="UP000007799">
    <property type="component" value="Unassembled WGS sequence"/>
</dbReference>
<feature type="transmembrane region" description="Helical" evidence="5">
    <location>
        <begin position="77"/>
        <end position="98"/>
    </location>
</feature>
<evidence type="ECO:0000313" key="6">
    <source>
        <dbReference type="EMBL" id="EGD80295.1"/>
    </source>
</evidence>
<dbReference type="KEGG" id="sre:PTSG_10551"/>
<dbReference type="AlphaFoldDB" id="F2URP0"/>
<dbReference type="GO" id="GO:0005743">
    <property type="term" value="C:mitochondrial inner membrane"/>
    <property type="evidence" value="ECO:0007669"/>
    <property type="project" value="TreeGrafter"/>
</dbReference>
<comment type="similarity">
    <text evidence="5">Belongs to the BI1 family.</text>
</comment>
<evidence type="ECO:0000256" key="3">
    <source>
        <dbReference type="ARBA" id="ARBA00022989"/>
    </source>
</evidence>
<name>F2URP0_SALR5</name>
<dbReference type="OrthoDB" id="6285520at2759"/>
<dbReference type="RefSeq" id="XP_004988085.1">
    <property type="nucleotide sequence ID" value="XM_004988028.1"/>
</dbReference>
<keyword evidence="4 5" id="KW-0472">Membrane</keyword>